<dbReference type="GO" id="GO:0006189">
    <property type="term" value="P:'de novo' IMP biosynthetic process"/>
    <property type="evidence" value="ECO:0007669"/>
    <property type="project" value="TreeGrafter"/>
</dbReference>
<dbReference type="InterPro" id="IPR016193">
    <property type="entry name" value="Cytidine_deaminase-like"/>
</dbReference>
<name>A0A392MEC6_9FABA</name>
<dbReference type="Gene3D" id="3.40.140.20">
    <property type="match status" value="2"/>
</dbReference>
<evidence type="ECO:0000313" key="2">
    <source>
        <dbReference type="Proteomes" id="UP000265520"/>
    </source>
</evidence>
<gene>
    <name evidence="1" type="ORF">A2U01_0006678</name>
</gene>
<sequence length="208" mass="22813">MTDKFPPSLTVPLSLKSSLRYGENPHQKAAFYVDKRLAEVNAGGIATAIQHHGKEMSYNNYLDADAAWNCVCEFRNPTCVVVKHTNPCGVASRNDILEAYRLAVKADPVSAFGGIVAFNVEVDEGLEILRGKSKTLRILEAKKNEAGKLSLRQVGGGWLAQDSDDLTPNDIKFNVVSEKTPQEGELRDAEFAWLCVKHVKSNAIVIAK</sequence>
<dbReference type="Pfam" id="PF01808">
    <property type="entry name" value="AICARFT_IMPCHas"/>
    <property type="match status" value="1"/>
</dbReference>
<dbReference type="GO" id="GO:0003937">
    <property type="term" value="F:IMP cyclohydrolase activity"/>
    <property type="evidence" value="ECO:0007669"/>
    <property type="project" value="InterPro"/>
</dbReference>
<dbReference type="PANTHER" id="PTHR11692:SF0">
    <property type="entry name" value="BIFUNCTIONAL PURINE BIOSYNTHESIS PROTEIN ATIC"/>
    <property type="match status" value="1"/>
</dbReference>
<dbReference type="AlphaFoldDB" id="A0A392MEC6"/>
<comment type="caution">
    <text evidence="1">The sequence shown here is derived from an EMBL/GenBank/DDBJ whole genome shotgun (WGS) entry which is preliminary data.</text>
</comment>
<dbReference type="InterPro" id="IPR002695">
    <property type="entry name" value="PurH-like"/>
</dbReference>
<feature type="non-terminal residue" evidence="1">
    <location>
        <position position="208"/>
    </location>
</feature>
<reference evidence="1 2" key="1">
    <citation type="journal article" date="2018" name="Front. Plant Sci.">
        <title>Red Clover (Trifolium pratense) and Zigzag Clover (T. medium) - A Picture of Genomic Similarities and Differences.</title>
        <authorList>
            <person name="Dluhosova J."/>
            <person name="Istvanek J."/>
            <person name="Nedelnik J."/>
            <person name="Repkova J."/>
        </authorList>
    </citation>
    <scope>NUCLEOTIDE SEQUENCE [LARGE SCALE GENOMIC DNA]</scope>
    <source>
        <strain evidence="2">cv. 10/8</strain>
        <tissue evidence="1">Leaf</tissue>
    </source>
</reference>
<dbReference type="GO" id="GO:0004643">
    <property type="term" value="F:phosphoribosylaminoimidazolecarboxamide formyltransferase activity"/>
    <property type="evidence" value="ECO:0007669"/>
    <property type="project" value="InterPro"/>
</dbReference>
<proteinExistence type="predicted"/>
<dbReference type="SUPFAM" id="SSF53927">
    <property type="entry name" value="Cytidine deaminase-like"/>
    <property type="match status" value="1"/>
</dbReference>
<dbReference type="Proteomes" id="UP000265520">
    <property type="component" value="Unassembled WGS sequence"/>
</dbReference>
<keyword evidence="2" id="KW-1185">Reference proteome</keyword>
<dbReference type="SMART" id="SM00798">
    <property type="entry name" value="AICARFT_IMPCHas"/>
    <property type="match status" value="1"/>
</dbReference>
<evidence type="ECO:0000313" key="1">
    <source>
        <dbReference type="EMBL" id="MCH85826.1"/>
    </source>
</evidence>
<dbReference type="InterPro" id="IPR024051">
    <property type="entry name" value="AICAR_Tfase_dup_dom_sf"/>
</dbReference>
<dbReference type="PANTHER" id="PTHR11692">
    <property type="entry name" value="BIFUNCTIONAL PURINE BIOSYNTHESIS PROTEIN PURH"/>
    <property type="match status" value="1"/>
</dbReference>
<dbReference type="GO" id="GO:0005829">
    <property type="term" value="C:cytosol"/>
    <property type="evidence" value="ECO:0007669"/>
    <property type="project" value="TreeGrafter"/>
</dbReference>
<protein>
    <submittedName>
        <fullName evidence="1">Bifunctional purine biosynthesis protein PurH</fullName>
    </submittedName>
</protein>
<accession>A0A392MEC6</accession>
<organism evidence="1 2">
    <name type="scientific">Trifolium medium</name>
    <dbReference type="NCBI Taxonomy" id="97028"/>
    <lineage>
        <taxon>Eukaryota</taxon>
        <taxon>Viridiplantae</taxon>
        <taxon>Streptophyta</taxon>
        <taxon>Embryophyta</taxon>
        <taxon>Tracheophyta</taxon>
        <taxon>Spermatophyta</taxon>
        <taxon>Magnoliopsida</taxon>
        <taxon>eudicotyledons</taxon>
        <taxon>Gunneridae</taxon>
        <taxon>Pentapetalae</taxon>
        <taxon>rosids</taxon>
        <taxon>fabids</taxon>
        <taxon>Fabales</taxon>
        <taxon>Fabaceae</taxon>
        <taxon>Papilionoideae</taxon>
        <taxon>50 kb inversion clade</taxon>
        <taxon>NPAAA clade</taxon>
        <taxon>Hologalegina</taxon>
        <taxon>IRL clade</taxon>
        <taxon>Trifolieae</taxon>
        <taxon>Trifolium</taxon>
    </lineage>
</organism>
<dbReference type="EMBL" id="LXQA010009206">
    <property type="protein sequence ID" value="MCH85826.1"/>
    <property type="molecule type" value="Genomic_DNA"/>
</dbReference>